<dbReference type="Proteomes" id="UP000663854">
    <property type="component" value="Unassembled WGS sequence"/>
</dbReference>
<sequence>MPPKGKKGKSEKKKSKEKEEILRPSEKETILQEELDKKVQELADIKLRVRTAQEENHWLNGEANKVRAETAEYVQYMSKKTNIRQAQIVTLTDYHRQEIEEINRDKENMLKEYEKKKEELRSQLLKKEQLLAQTIHELDSMGEYKNIQEQQNNEIKRLEEEIDHMRGEHVREISGMRLTFQKELQRQRIEEDAKVQEIRRQADQEAEQFLYDRTLSIQSENLQLRKSLQELLRRIQALDESKQNLEAEQIILIRQLKLATDVKRIRLNKTTLPINITSTKSTPH</sequence>
<keyword evidence="7" id="KW-1185">Reference proteome</keyword>
<evidence type="ECO:0000256" key="2">
    <source>
        <dbReference type="SAM" id="Coils"/>
    </source>
</evidence>
<organism evidence="6 7">
    <name type="scientific">Rotaria sordida</name>
    <dbReference type="NCBI Taxonomy" id="392033"/>
    <lineage>
        <taxon>Eukaryota</taxon>
        <taxon>Metazoa</taxon>
        <taxon>Spiralia</taxon>
        <taxon>Gnathifera</taxon>
        <taxon>Rotifera</taxon>
        <taxon>Eurotatoria</taxon>
        <taxon>Bdelloidea</taxon>
        <taxon>Philodinida</taxon>
        <taxon>Philodinidae</taxon>
        <taxon>Rotaria</taxon>
    </lineage>
</organism>
<feature type="compositionally biased region" description="Basic residues" evidence="3">
    <location>
        <begin position="1"/>
        <end position="13"/>
    </location>
</feature>
<dbReference type="EMBL" id="CAJNOL010001447">
    <property type="protein sequence ID" value="CAF1361230.1"/>
    <property type="molecule type" value="Genomic_DNA"/>
</dbReference>
<reference evidence="6" key="1">
    <citation type="submission" date="2021-02" db="EMBL/GenBank/DDBJ databases">
        <authorList>
            <person name="Nowell W R."/>
        </authorList>
    </citation>
    <scope>NUCLEOTIDE SEQUENCE</scope>
</reference>
<gene>
    <name evidence="6" type="ORF">JXQ802_LOCUS32636</name>
    <name evidence="5" type="ORF">PYM288_LOCUS21350</name>
</gene>
<proteinExistence type="predicted"/>
<feature type="region of interest" description="Disordered" evidence="3">
    <location>
        <begin position="1"/>
        <end position="25"/>
    </location>
</feature>
<evidence type="ECO:0000313" key="6">
    <source>
        <dbReference type="EMBL" id="CAF1361230.1"/>
    </source>
</evidence>
<dbReference type="AlphaFoldDB" id="A0A815HYD4"/>
<feature type="coiled-coil region" evidence="2">
    <location>
        <begin position="96"/>
        <end position="248"/>
    </location>
</feature>
<protein>
    <recommendedName>
        <fullName evidence="4">DUF4515 domain-containing protein</fullName>
    </recommendedName>
</protein>
<keyword evidence="1 2" id="KW-0175">Coiled coil</keyword>
<comment type="caution">
    <text evidence="6">The sequence shown here is derived from an EMBL/GenBank/DDBJ whole genome shotgun (WGS) entry which is preliminary data.</text>
</comment>
<evidence type="ECO:0000256" key="1">
    <source>
        <dbReference type="ARBA" id="ARBA00023054"/>
    </source>
</evidence>
<dbReference type="InterPro" id="IPR032777">
    <property type="entry name" value="DUF4515"/>
</dbReference>
<dbReference type="Proteomes" id="UP000663870">
    <property type="component" value="Unassembled WGS sequence"/>
</dbReference>
<dbReference type="Pfam" id="PF14988">
    <property type="entry name" value="DUF4515"/>
    <property type="match status" value="1"/>
</dbReference>
<feature type="domain" description="DUF4515" evidence="4">
    <location>
        <begin position="74"/>
        <end position="249"/>
    </location>
</feature>
<evidence type="ECO:0000256" key="3">
    <source>
        <dbReference type="SAM" id="MobiDB-lite"/>
    </source>
</evidence>
<evidence type="ECO:0000259" key="4">
    <source>
        <dbReference type="Pfam" id="PF14988"/>
    </source>
</evidence>
<dbReference type="PANTHER" id="PTHR14845:SF0">
    <property type="entry name" value="DUF4515 DOMAIN-CONTAINING PROTEIN"/>
    <property type="match status" value="1"/>
</dbReference>
<name>A0A815HYD4_9BILA</name>
<feature type="compositionally biased region" description="Basic and acidic residues" evidence="3">
    <location>
        <begin position="14"/>
        <end position="25"/>
    </location>
</feature>
<dbReference type="EMBL" id="CAJNOH010000836">
    <property type="protein sequence ID" value="CAF1133685.1"/>
    <property type="molecule type" value="Genomic_DNA"/>
</dbReference>
<evidence type="ECO:0000313" key="5">
    <source>
        <dbReference type="EMBL" id="CAF1133685.1"/>
    </source>
</evidence>
<evidence type="ECO:0000313" key="7">
    <source>
        <dbReference type="Proteomes" id="UP000663870"/>
    </source>
</evidence>
<dbReference type="PANTHER" id="PTHR14845">
    <property type="entry name" value="COILED-COIL DOMAIN-CONTAINING 166"/>
    <property type="match status" value="1"/>
</dbReference>
<accession>A0A815HYD4</accession>